<evidence type="ECO:0000313" key="3">
    <source>
        <dbReference type="Proteomes" id="UP001153321"/>
    </source>
</evidence>
<reference evidence="2" key="1">
    <citation type="submission" date="2022-02" db="EMBL/GenBank/DDBJ databases">
        <authorList>
            <person name="King R."/>
        </authorList>
    </citation>
    <scope>NUCLEOTIDE SEQUENCE</scope>
</reference>
<name>A0A9P0MYT5_SPOLI</name>
<dbReference type="Pfam" id="PF25273">
    <property type="entry name" value="DUF7869"/>
    <property type="match status" value="1"/>
</dbReference>
<sequence length="662" mass="76460">MNRRGLQMINMIKQRSEGALEHVITSETNDNQPESPMQCQFTDEEWRYLNDIYNENDAVDGNIVHNDSDIVIFDSNECTPVPSPNSIQDFDCPISQTEQSCTKDVQEPCDIPSVNPTHDFDCPISPTEQSCNNDVQEPCDIPSINSLISASPSEPGTPNIYTVSRKRTLKQDPDHSKQWEYINKFTKKIEKKRQTKEGPSRRKFTTNYYLPVPNTDSNSFEPIKVCLKMFCATLAITDQFIRTAHEKLDISGVTGTDNRGKHLNHPKKIDTEMIRSVCDHVKSFQPVESHYTRKSSSKLYLDNNLSFAKMFALYKEWNQLHNYNNTAQTERQYRTIVNDNMNVAFYMPKKDLCDKCHAFDNIENPTEEEKESHAKHLSNKQTARKYKAEDKELATQNPSQIVCATYDFQKVLNCPSGEVSLFYYKRKLSLMHLTVFDAGKKEASCYMWPENIAKRGANKVASCLLDFIRLKVTDGAQDFRFWSDNCAGQNRNRVVYSLYMYASRKFNIDITHRFLESGHTQQEADSVHALVERSSKGKIIYTPDQWYALVRWAKTNSSPYKVTEVTKDMLFDFKTLLDNRNWKKNTENQDVRSTVARRDPNNLEKLVVVGQVNGKRLRGRSPTRWLNAVKNLTRLTVPRAIKIAEDRGVWRRVVHQVTRALD</sequence>
<keyword evidence="3" id="KW-1185">Reference proteome</keyword>
<dbReference type="InterPro" id="IPR057191">
    <property type="entry name" value="DUF7869"/>
</dbReference>
<feature type="domain" description="DUF7869" evidence="1">
    <location>
        <begin position="436"/>
        <end position="581"/>
    </location>
</feature>
<organism evidence="2 3">
    <name type="scientific">Spodoptera littoralis</name>
    <name type="common">Egyptian cotton leafworm</name>
    <dbReference type="NCBI Taxonomy" id="7109"/>
    <lineage>
        <taxon>Eukaryota</taxon>
        <taxon>Metazoa</taxon>
        <taxon>Ecdysozoa</taxon>
        <taxon>Arthropoda</taxon>
        <taxon>Hexapoda</taxon>
        <taxon>Insecta</taxon>
        <taxon>Pterygota</taxon>
        <taxon>Neoptera</taxon>
        <taxon>Endopterygota</taxon>
        <taxon>Lepidoptera</taxon>
        <taxon>Glossata</taxon>
        <taxon>Ditrysia</taxon>
        <taxon>Noctuoidea</taxon>
        <taxon>Noctuidae</taxon>
        <taxon>Amphipyrinae</taxon>
        <taxon>Spodoptera</taxon>
    </lineage>
</organism>
<proteinExistence type="predicted"/>
<dbReference type="AlphaFoldDB" id="A0A9P0MYT5"/>
<accession>A0A9P0MYT5</accession>
<dbReference type="EMBL" id="LR824541">
    <property type="protein sequence ID" value="CAH1635343.1"/>
    <property type="molecule type" value="Genomic_DNA"/>
</dbReference>
<gene>
    <name evidence="2" type="ORF">SPLIT_LOCUS705</name>
</gene>
<dbReference type="PANTHER" id="PTHR10773">
    <property type="entry name" value="DNA-DIRECTED RNA POLYMERASES I, II, AND III SUBUNIT RPABC2"/>
    <property type="match status" value="1"/>
</dbReference>
<evidence type="ECO:0000313" key="2">
    <source>
        <dbReference type="EMBL" id="CAH1635343.1"/>
    </source>
</evidence>
<evidence type="ECO:0000259" key="1">
    <source>
        <dbReference type="Pfam" id="PF25273"/>
    </source>
</evidence>
<protein>
    <recommendedName>
        <fullName evidence="1">DUF7869 domain-containing protein</fullName>
    </recommendedName>
</protein>
<dbReference type="Proteomes" id="UP001153321">
    <property type="component" value="Chromosome 10"/>
</dbReference>
<dbReference type="PANTHER" id="PTHR10773:SF19">
    <property type="match status" value="1"/>
</dbReference>